<comment type="pathway">
    <text evidence="4">Cofactor biosynthesis; thiamine diphosphate biosynthesis; 4-amino-2-methyl-5-diphosphomethylpyrimidine from 5-amino-1-(5-phospho-D-ribosyl)imidazole: step 3/3.</text>
</comment>
<keyword evidence="6" id="KW-0547">Nucleotide-binding</keyword>
<dbReference type="SUPFAM" id="SSF53613">
    <property type="entry name" value="Ribokinase-like"/>
    <property type="match status" value="1"/>
</dbReference>
<evidence type="ECO:0000256" key="1">
    <source>
        <dbReference type="ARBA" id="ARBA00000151"/>
    </source>
</evidence>
<comment type="function">
    <text evidence="3">Catalyzes the phosphorylation of hydroxymethylpyrimidine phosphate (HMP-P) to HMP-PP, and of HMP to HMP-P.</text>
</comment>
<dbReference type="EC" id="2.7.4.7" evidence="11"/>
<dbReference type="InterPro" id="IPR029056">
    <property type="entry name" value="Ribokinase-like"/>
</dbReference>
<reference evidence="11" key="1">
    <citation type="submission" date="2020-10" db="EMBL/GenBank/DDBJ databases">
        <title>Diversity and distribution of actinomycetes associated with coral in the coast of Hainan.</title>
        <authorList>
            <person name="Li F."/>
        </authorList>
    </citation>
    <scope>NUCLEOTIDE SEQUENCE</scope>
    <source>
        <strain evidence="11">HNM0983</strain>
    </source>
</reference>
<evidence type="ECO:0000313" key="12">
    <source>
        <dbReference type="Proteomes" id="UP000598360"/>
    </source>
</evidence>
<dbReference type="EC" id="2.7.1.49" evidence="11"/>
<dbReference type="AlphaFoldDB" id="A0A929B8Y1"/>
<dbReference type="GO" id="GO:0005829">
    <property type="term" value="C:cytosol"/>
    <property type="evidence" value="ECO:0007669"/>
    <property type="project" value="TreeGrafter"/>
</dbReference>
<keyword evidence="8" id="KW-0067">ATP-binding</keyword>
<proteinExistence type="predicted"/>
<evidence type="ECO:0000256" key="7">
    <source>
        <dbReference type="ARBA" id="ARBA00022777"/>
    </source>
</evidence>
<evidence type="ECO:0000256" key="2">
    <source>
        <dbReference type="ARBA" id="ARBA00000565"/>
    </source>
</evidence>
<dbReference type="GO" id="GO:0005524">
    <property type="term" value="F:ATP binding"/>
    <property type="evidence" value="ECO:0007669"/>
    <property type="project" value="UniProtKB-KW"/>
</dbReference>
<gene>
    <name evidence="11" type="primary">thiD</name>
    <name evidence="11" type="ORF">IQ251_08285</name>
</gene>
<dbReference type="PANTHER" id="PTHR20858">
    <property type="entry name" value="PHOSPHOMETHYLPYRIMIDINE KINASE"/>
    <property type="match status" value="1"/>
</dbReference>
<dbReference type="FunFam" id="3.40.1190.20:FF:000003">
    <property type="entry name" value="Phosphomethylpyrimidine kinase ThiD"/>
    <property type="match status" value="1"/>
</dbReference>
<dbReference type="EMBL" id="JADEYC010000013">
    <property type="protein sequence ID" value="MBE9374446.1"/>
    <property type="molecule type" value="Genomic_DNA"/>
</dbReference>
<name>A0A929B8Y1_9PSEU</name>
<keyword evidence="5 11" id="KW-0808">Transferase</keyword>
<keyword evidence="9" id="KW-0784">Thiamine biosynthesis</keyword>
<keyword evidence="7 11" id="KW-0418">Kinase</keyword>
<evidence type="ECO:0000259" key="10">
    <source>
        <dbReference type="Pfam" id="PF08543"/>
    </source>
</evidence>
<organism evidence="11 12">
    <name type="scientific">Saccharopolyspora montiporae</name>
    <dbReference type="NCBI Taxonomy" id="2781240"/>
    <lineage>
        <taxon>Bacteria</taxon>
        <taxon>Bacillati</taxon>
        <taxon>Actinomycetota</taxon>
        <taxon>Actinomycetes</taxon>
        <taxon>Pseudonocardiales</taxon>
        <taxon>Pseudonocardiaceae</taxon>
        <taxon>Saccharopolyspora</taxon>
    </lineage>
</organism>
<dbReference type="GO" id="GO:0008902">
    <property type="term" value="F:hydroxymethylpyrimidine kinase activity"/>
    <property type="evidence" value="ECO:0007669"/>
    <property type="project" value="UniProtKB-EC"/>
</dbReference>
<dbReference type="NCBIfam" id="TIGR00097">
    <property type="entry name" value="HMP-P_kinase"/>
    <property type="match status" value="1"/>
</dbReference>
<dbReference type="Proteomes" id="UP000598360">
    <property type="component" value="Unassembled WGS sequence"/>
</dbReference>
<dbReference type="InterPro" id="IPR013749">
    <property type="entry name" value="PM/HMP-P_kinase-1"/>
</dbReference>
<sequence length="265" mass="27797">MIPNVLSIAGTDPSGGAGIQADLKAFSANGAYGMAVVTALVAQTTTGVREVREVPAGFVATQLETLLDDVRPDAVKIGMLGDAEVILAVASVLDRYAPPHVVLDPVMVAKSGDRLLAPRAVGVLRDELLPRVDLITPNLPEAADLLGEPELGAVGELPDQARRLTELGAKRVLLKGGHLSGEASADVLVADGEAEFLRDERISTTNDHGTGCTLSAAIAALRPQRPDWSTAAHEAKRYLTAALAAASRLDVGRGHGPVHHFHTWW</sequence>
<comment type="caution">
    <text evidence="11">The sequence shown here is derived from an EMBL/GenBank/DDBJ whole genome shotgun (WGS) entry which is preliminary data.</text>
</comment>
<evidence type="ECO:0000313" key="11">
    <source>
        <dbReference type="EMBL" id="MBE9374446.1"/>
    </source>
</evidence>
<accession>A0A929B8Y1</accession>
<comment type="catalytic activity">
    <reaction evidence="2">
        <text>4-amino-2-methyl-5-(phosphooxymethyl)pyrimidine + ATP = 4-amino-2-methyl-5-(diphosphooxymethyl)pyrimidine + ADP</text>
        <dbReference type="Rhea" id="RHEA:19893"/>
        <dbReference type="ChEBI" id="CHEBI:30616"/>
        <dbReference type="ChEBI" id="CHEBI:57841"/>
        <dbReference type="ChEBI" id="CHEBI:58354"/>
        <dbReference type="ChEBI" id="CHEBI:456216"/>
        <dbReference type="EC" id="2.7.4.7"/>
    </reaction>
</comment>
<dbReference type="PANTHER" id="PTHR20858:SF17">
    <property type="entry name" value="HYDROXYMETHYLPYRIMIDINE_PHOSPHOMETHYLPYRIMIDINE KINASE THI20-RELATED"/>
    <property type="match status" value="1"/>
</dbReference>
<dbReference type="GO" id="GO:0008972">
    <property type="term" value="F:phosphomethylpyrimidine kinase activity"/>
    <property type="evidence" value="ECO:0007669"/>
    <property type="project" value="UniProtKB-EC"/>
</dbReference>
<evidence type="ECO:0000256" key="6">
    <source>
        <dbReference type="ARBA" id="ARBA00022741"/>
    </source>
</evidence>
<dbReference type="CDD" id="cd01169">
    <property type="entry name" value="HMPP_kinase"/>
    <property type="match status" value="1"/>
</dbReference>
<evidence type="ECO:0000256" key="3">
    <source>
        <dbReference type="ARBA" id="ARBA00003848"/>
    </source>
</evidence>
<protein>
    <submittedName>
        <fullName evidence="11">Bifunctional hydroxymethylpyrimidine kinase/phosphomethylpyrimidine kinase</fullName>
        <ecNumber evidence="11">2.7.1.49</ecNumber>
        <ecNumber evidence="11">2.7.4.7</ecNumber>
    </submittedName>
</protein>
<dbReference type="RefSeq" id="WP_193927899.1">
    <property type="nucleotide sequence ID" value="NZ_JADEYC010000013.1"/>
</dbReference>
<dbReference type="Gene3D" id="3.40.1190.20">
    <property type="match status" value="1"/>
</dbReference>
<dbReference type="InterPro" id="IPR004399">
    <property type="entry name" value="HMP/HMP-P_kinase_dom"/>
</dbReference>
<evidence type="ECO:0000256" key="8">
    <source>
        <dbReference type="ARBA" id="ARBA00022840"/>
    </source>
</evidence>
<dbReference type="Pfam" id="PF08543">
    <property type="entry name" value="Phos_pyr_kin"/>
    <property type="match status" value="1"/>
</dbReference>
<keyword evidence="12" id="KW-1185">Reference proteome</keyword>
<evidence type="ECO:0000256" key="4">
    <source>
        <dbReference type="ARBA" id="ARBA00004769"/>
    </source>
</evidence>
<dbReference type="GO" id="GO:0009228">
    <property type="term" value="P:thiamine biosynthetic process"/>
    <property type="evidence" value="ECO:0007669"/>
    <property type="project" value="UniProtKB-KW"/>
</dbReference>
<evidence type="ECO:0000256" key="5">
    <source>
        <dbReference type="ARBA" id="ARBA00022679"/>
    </source>
</evidence>
<feature type="domain" description="Pyridoxamine kinase/Phosphomethylpyrimidine kinase" evidence="10">
    <location>
        <begin position="12"/>
        <end position="259"/>
    </location>
</feature>
<comment type="catalytic activity">
    <reaction evidence="1">
        <text>4-amino-5-hydroxymethyl-2-methylpyrimidine + ATP = 4-amino-2-methyl-5-(phosphooxymethyl)pyrimidine + ADP + H(+)</text>
        <dbReference type="Rhea" id="RHEA:23096"/>
        <dbReference type="ChEBI" id="CHEBI:15378"/>
        <dbReference type="ChEBI" id="CHEBI:16892"/>
        <dbReference type="ChEBI" id="CHEBI:30616"/>
        <dbReference type="ChEBI" id="CHEBI:58354"/>
        <dbReference type="ChEBI" id="CHEBI:456216"/>
        <dbReference type="EC" id="2.7.1.49"/>
    </reaction>
</comment>
<evidence type="ECO:0000256" key="9">
    <source>
        <dbReference type="ARBA" id="ARBA00022977"/>
    </source>
</evidence>